<keyword evidence="3" id="KW-0675">Receptor</keyword>
<comment type="subcellular location">
    <subcellularLocation>
        <location evidence="1">Cell outer membrane</location>
        <topology evidence="1">Multi-pass membrane protein</topology>
    </subcellularLocation>
</comment>
<proteinExistence type="inferred from homology"/>
<dbReference type="AlphaFoldDB" id="A0A1I0NSF4"/>
<keyword evidence="1" id="KW-0813">Transport</keyword>
<gene>
    <name evidence="3" type="ORF">SAMN05421841_0777</name>
</gene>
<evidence type="ECO:0000256" key="2">
    <source>
        <dbReference type="SAM" id="Phobius"/>
    </source>
</evidence>
<dbReference type="InterPro" id="IPR039426">
    <property type="entry name" value="TonB-dep_rcpt-like"/>
</dbReference>
<dbReference type="STRING" id="356305.SAMN05421841_0777"/>
<name>A0A1I0NSF4_9FLAO</name>
<evidence type="ECO:0000313" key="3">
    <source>
        <dbReference type="EMBL" id="SEW04584.1"/>
    </source>
</evidence>
<keyword evidence="4" id="KW-1185">Reference proteome</keyword>
<protein>
    <submittedName>
        <fullName evidence="3">TonB-dependent Receptor Plug Domain</fullName>
    </submittedName>
</protein>
<evidence type="ECO:0000313" key="4">
    <source>
        <dbReference type="Proteomes" id="UP000199469"/>
    </source>
</evidence>
<comment type="similarity">
    <text evidence="1">Belongs to the TonB-dependent receptor family.</text>
</comment>
<dbReference type="Gene3D" id="2.170.130.10">
    <property type="entry name" value="TonB-dependent receptor, plug domain"/>
    <property type="match status" value="1"/>
</dbReference>
<feature type="transmembrane region" description="Helical" evidence="2">
    <location>
        <begin position="47"/>
        <end position="69"/>
    </location>
</feature>
<keyword evidence="1" id="KW-1134">Transmembrane beta strand</keyword>
<organism evidence="3 4">
    <name type="scientific">Chryseobacterium wanjuense</name>
    <dbReference type="NCBI Taxonomy" id="356305"/>
    <lineage>
        <taxon>Bacteria</taxon>
        <taxon>Pseudomonadati</taxon>
        <taxon>Bacteroidota</taxon>
        <taxon>Flavobacteriia</taxon>
        <taxon>Flavobacteriales</taxon>
        <taxon>Weeksellaceae</taxon>
        <taxon>Chryseobacterium group</taxon>
        <taxon>Chryseobacterium</taxon>
    </lineage>
</organism>
<reference evidence="4" key="1">
    <citation type="submission" date="2016-10" db="EMBL/GenBank/DDBJ databases">
        <authorList>
            <person name="Varghese N."/>
            <person name="Submissions S."/>
        </authorList>
    </citation>
    <scope>NUCLEOTIDE SEQUENCE [LARGE SCALE GENOMIC DNA]</scope>
    <source>
        <strain evidence="4">DSM 17724</strain>
    </source>
</reference>
<sequence length="368" mass="40340">MENNHNIDKTFNEASKTLEEPATFPGFEKVWNTIEEKLDKKQEKKKIFPIWLPYGIAASLLIASGVFYFNNQKENTEIAKPAIAETVVESKMPATATSGNILKIDSTVKANIQSESLPAAPAKIASHTFPKMVTSPVVVAPVQPSYDDVSDAVYDKISDTLQSKNLEEVRIAMGLKKDKVSMINAERLASSEKKKISDLNAIADTAELIEPIDVFDLKQQAREPEILAYNKKYKKSQKPVAATSAFGEKIGRNSYLNSIQGATPGVNVSSISGKPGSGKVDILISCQNSAKPEMNPLVVIDGQVSDMETLKKLDPKKIENISVIKKEKAAGLFSGKAQNGLLVVITKDISKKEKRKLKKLLKKELPQK</sequence>
<dbReference type="InterPro" id="IPR037066">
    <property type="entry name" value="Plug_dom_sf"/>
</dbReference>
<accession>A0A1I0NSF4</accession>
<keyword evidence="1 2" id="KW-0472">Membrane</keyword>
<dbReference type="OrthoDB" id="9805121at2"/>
<evidence type="ECO:0000256" key="1">
    <source>
        <dbReference type="PROSITE-ProRule" id="PRU01360"/>
    </source>
</evidence>
<keyword evidence="1" id="KW-0998">Cell outer membrane</keyword>
<dbReference type="EMBL" id="FOIU01000001">
    <property type="protein sequence ID" value="SEW04584.1"/>
    <property type="molecule type" value="Genomic_DNA"/>
</dbReference>
<keyword evidence="2" id="KW-1133">Transmembrane helix</keyword>
<dbReference type="Proteomes" id="UP000199469">
    <property type="component" value="Unassembled WGS sequence"/>
</dbReference>
<dbReference type="GO" id="GO:0009279">
    <property type="term" value="C:cell outer membrane"/>
    <property type="evidence" value="ECO:0007669"/>
    <property type="project" value="UniProtKB-SubCell"/>
</dbReference>
<keyword evidence="1 2" id="KW-0812">Transmembrane</keyword>
<dbReference type="PROSITE" id="PS52016">
    <property type="entry name" value="TONB_DEPENDENT_REC_3"/>
    <property type="match status" value="1"/>
</dbReference>
<dbReference type="RefSeq" id="WP_089790721.1">
    <property type="nucleotide sequence ID" value="NZ_FOIU01000001.1"/>
</dbReference>